<sequence>MRLWILSDLHLSTLQARAGHLPFAIPDADVAVVAGDLCEGVEDAIGWLAATIAPRMPVVYALGNHEFYGEYIIQGHRVARAQAALVPGLHLLDDSAAAIGGVRFLGCTLWTDYMLQAHGERARQHDAMRTAAARFSDHRQIWVDPDGPGFVVRHFEPRDALALHEASVSWLDAQLRAPHAGSTVVVTHHAPHPMSVAERWREDTLTPAFVSDLSSLIDRGQPALWIHGHTHASFDYELHPLDGRPTRVICNARGYSGDENPSFDPALVVEV</sequence>
<protein>
    <submittedName>
        <fullName evidence="2">Phosphatase</fullName>
    </submittedName>
</protein>
<dbReference type="Proteomes" id="UP001143364">
    <property type="component" value="Unassembled WGS sequence"/>
</dbReference>
<feature type="domain" description="Calcineurin-like phosphoesterase" evidence="1">
    <location>
        <begin position="1"/>
        <end position="232"/>
    </location>
</feature>
<gene>
    <name evidence="2" type="ORF">GCM10008171_01750</name>
</gene>
<dbReference type="InterPro" id="IPR029052">
    <property type="entry name" value="Metallo-depent_PP-like"/>
</dbReference>
<evidence type="ECO:0000313" key="2">
    <source>
        <dbReference type="EMBL" id="GLK74922.1"/>
    </source>
</evidence>
<dbReference type="Pfam" id="PF00149">
    <property type="entry name" value="Metallophos"/>
    <property type="match status" value="1"/>
</dbReference>
<reference evidence="2" key="2">
    <citation type="submission" date="2023-01" db="EMBL/GenBank/DDBJ databases">
        <authorList>
            <person name="Sun Q."/>
            <person name="Evtushenko L."/>
        </authorList>
    </citation>
    <scope>NUCLEOTIDE SEQUENCE</scope>
    <source>
        <strain evidence="2">VKM B-2555</strain>
    </source>
</reference>
<dbReference type="EMBL" id="BSFK01000003">
    <property type="protein sequence ID" value="GLK74922.1"/>
    <property type="molecule type" value="Genomic_DNA"/>
</dbReference>
<proteinExistence type="predicted"/>
<dbReference type="InterPro" id="IPR004843">
    <property type="entry name" value="Calcineurin-like_PHP"/>
</dbReference>
<dbReference type="RefSeq" id="WP_271202906.1">
    <property type="nucleotide sequence ID" value="NZ_BSFK01000003.1"/>
</dbReference>
<dbReference type="SUPFAM" id="SSF56300">
    <property type="entry name" value="Metallo-dependent phosphatases"/>
    <property type="match status" value="1"/>
</dbReference>
<name>A0A9W6N2D7_9HYPH</name>
<dbReference type="PANTHER" id="PTHR37844">
    <property type="entry name" value="SER/THR PROTEIN PHOSPHATASE SUPERFAMILY (AFU_ORTHOLOGUE AFUA_1G14840)"/>
    <property type="match status" value="1"/>
</dbReference>
<organism evidence="2 3">
    <name type="scientific">Methylopila jiangsuensis</name>
    <dbReference type="NCBI Taxonomy" id="586230"/>
    <lineage>
        <taxon>Bacteria</taxon>
        <taxon>Pseudomonadati</taxon>
        <taxon>Pseudomonadota</taxon>
        <taxon>Alphaproteobacteria</taxon>
        <taxon>Hyphomicrobiales</taxon>
        <taxon>Methylopilaceae</taxon>
        <taxon>Methylopila</taxon>
    </lineage>
</organism>
<reference evidence="2" key="1">
    <citation type="journal article" date="2014" name="Int. J. Syst. Evol. Microbiol.">
        <title>Complete genome sequence of Corynebacterium casei LMG S-19264T (=DSM 44701T), isolated from a smear-ripened cheese.</title>
        <authorList>
            <consortium name="US DOE Joint Genome Institute (JGI-PGF)"/>
            <person name="Walter F."/>
            <person name="Albersmeier A."/>
            <person name="Kalinowski J."/>
            <person name="Ruckert C."/>
        </authorList>
    </citation>
    <scope>NUCLEOTIDE SEQUENCE</scope>
    <source>
        <strain evidence="2">VKM B-2555</strain>
    </source>
</reference>
<dbReference type="PANTHER" id="PTHR37844:SF2">
    <property type="entry name" value="SER_THR PROTEIN PHOSPHATASE SUPERFAMILY (AFU_ORTHOLOGUE AFUA_1G14840)"/>
    <property type="match status" value="1"/>
</dbReference>
<comment type="caution">
    <text evidence="2">The sequence shown here is derived from an EMBL/GenBank/DDBJ whole genome shotgun (WGS) entry which is preliminary data.</text>
</comment>
<evidence type="ECO:0000259" key="1">
    <source>
        <dbReference type="Pfam" id="PF00149"/>
    </source>
</evidence>
<accession>A0A9W6N2D7</accession>
<dbReference type="Gene3D" id="3.60.21.10">
    <property type="match status" value="1"/>
</dbReference>
<dbReference type="GO" id="GO:0016787">
    <property type="term" value="F:hydrolase activity"/>
    <property type="evidence" value="ECO:0007669"/>
    <property type="project" value="InterPro"/>
</dbReference>
<dbReference type="AlphaFoldDB" id="A0A9W6N2D7"/>
<evidence type="ECO:0000313" key="3">
    <source>
        <dbReference type="Proteomes" id="UP001143364"/>
    </source>
</evidence>
<keyword evidence="3" id="KW-1185">Reference proteome</keyword>